<dbReference type="InterPro" id="IPR011701">
    <property type="entry name" value="MFS"/>
</dbReference>
<dbReference type="InterPro" id="IPR036259">
    <property type="entry name" value="MFS_trans_sf"/>
</dbReference>
<evidence type="ECO:0000313" key="9">
    <source>
        <dbReference type="EMBL" id="KAJ2799908.1"/>
    </source>
</evidence>
<keyword evidence="3 7" id="KW-0812">Transmembrane</keyword>
<dbReference type="GO" id="GO:0022857">
    <property type="term" value="F:transmembrane transporter activity"/>
    <property type="evidence" value="ECO:0007669"/>
    <property type="project" value="InterPro"/>
</dbReference>
<dbReference type="InterPro" id="IPR020846">
    <property type="entry name" value="MFS_dom"/>
</dbReference>
<organism evidence="9 10">
    <name type="scientific">Coemansia guatemalensis</name>
    <dbReference type="NCBI Taxonomy" id="2761395"/>
    <lineage>
        <taxon>Eukaryota</taxon>
        <taxon>Fungi</taxon>
        <taxon>Fungi incertae sedis</taxon>
        <taxon>Zoopagomycota</taxon>
        <taxon>Kickxellomycotina</taxon>
        <taxon>Kickxellomycetes</taxon>
        <taxon>Kickxellales</taxon>
        <taxon>Kickxellaceae</taxon>
        <taxon>Coemansia</taxon>
    </lineage>
</organism>
<dbReference type="OrthoDB" id="419616at2759"/>
<feature type="transmembrane region" description="Helical" evidence="7">
    <location>
        <begin position="40"/>
        <end position="61"/>
    </location>
</feature>
<dbReference type="SUPFAM" id="SSF103473">
    <property type="entry name" value="MFS general substrate transporter"/>
    <property type="match status" value="1"/>
</dbReference>
<comment type="subcellular location">
    <subcellularLocation>
        <location evidence="1">Membrane</location>
        <topology evidence="1">Multi-pass membrane protein</topology>
    </subcellularLocation>
</comment>
<feature type="transmembrane region" description="Helical" evidence="7">
    <location>
        <begin position="73"/>
        <end position="91"/>
    </location>
</feature>
<dbReference type="EMBL" id="JANBUO010001088">
    <property type="protein sequence ID" value="KAJ2799908.1"/>
    <property type="molecule type" value="Genomic_DNA"/>
</dbReference>
<dbReference type="PROSITE" id="PS50850">
    <property type="entry name" value="MFS"/>
    <property type="match status" value="1"/>
</dbReference>
<evidence type="ECO:0000256" key="2">
    <source>
        <dbReference type="ARBA" id="ARBA00022448"/>
    </source>
</evidence>
<dbReference type="PANTHER" id="PTHR23504:SF15">
    <property type="entry name" value="MAJOR FACILITATOR SUPERFAMILY (MFS) PROFILE DOMAIN-CONTAINING PROTEIN"/>
    <property type="match status" value="1"/>
</dbReference>
<dbReference type="Gene3D" id="1.20.1250.20">
    <property type="entry name" value="MFS general substrate transporter like domains"/>
    <property type="match status" value="1"/>
</dbReference>
<feature type="transmembrane region" description="Helical" evidence="7">
    <location>
        <begin position="428"/>
        <end position="449"/>
    </location>
</feature>
<evidence type="ECO:0000256" key="3">
    <source>
        <dbReference type="ARBA" id="ARBA00022692"/>
    </source>
</evidence>
<evidence type="ECO:0000256" key="1">
    <source>
        <dbReference type="ARBA" id="ARBA00004141"/>
    </source>
</evidence>
<sequence length="502" mass="54405">MLLVLLAVRLSEPINATLILPFVYQMVADFNVAKSPKDIAFYASLLFASFSICQTLTVMYWARLSDRIGRRPVLMVGLVGYLVSFLLFGVARSFTWALVARCINGLLAGNVAVIKSVMAEIADDTNRPRMMALIPLMWNVGSVAGAAVGGIFADPVHQYPNLFGNSQIFRTFPYLLPCLIGCSVTVFGLVMAIFKLKETLVKEPALIRPVSSSATRQSSSPSPSPLATETTHLIQDDTHPPVELKQPQQRTVRELLTPTVIRTMSTNAVMSLGIAMSEQAYPIFAASDPVDGGLGFASRGVGFSLAIAGVAVLYLQLVTYPRLEHKYGALSCYRTGQKFLIPAYLAMPFLSLLAAGANKAIVGQANEMEILHWTPLSLQECALWLLLVLVMLLRTTGTVLAFTSVNLLTANLAPTRAELGFMNGLQQVALCSTRVVGPIVAGATFSWSIKHSLPYPFNSHLVWVLCAVLTAVSLQMSFKIPESVNTFLAGQNNRNAGNEDEA</sequence>
<reference evidence="9" key="1">
    <citation type="submission" date="2022-07" db="EMBL/GenBank/DDBJ databases">
        <title>Phylogenomic reconstructions and comparative analyses of Kickxellomycotina fungi.</title>
        <authorList>
            <person name="Reynolds N.K."/>
            <person name="Stajich J.E."/>
            <person name="Barry K."/>
            <person name="Grigoriev I.V."/>
            <person name="Crous P."/>
            <person name="Smith M.E."/>
        </authorList>
    </citation>
    <scope>NUCLEOTIDE SEQUENCE</scope>
    <source>
        <strain evidence="9">NRRL 1565</strain>
    </source>
</reference>
<evidence type="ECO:0000256" key="5">
    <source>
        <dbReference type="ARBA" id="ARBA00023136"/>
    </source>
</evidence>
<feature type="transmembrane region" description="Helical" evidence="7">
    <location>
        <begin position="97"/>
        <end position="118"/>
    </location>
</feature>
<keyword evidence="4 7" id="KW-1133">Transmembrane helix</keyword>
<keyword evidence="10" id="KW-1185">Reference proteome</keyword>
<feature type="transmembrane region" description="Helical" evidence="7">
    <location>
        <begin position="339"/>
        <end position="362"/>
    </location>
</feature>
<dbReference type="CDD" id="cd17330">
    <property type="entry name" value="MFS_SLC46_TetA_like"/>
    <property type="match status" value="1"/>
</dbReference>
<gene>
    <name evidence="9" type="ORF">H4R20_004256</name>
</gene>
<evidence type="ECO:0000259" key="8">
    <source>
        <dbReference type="PROSITE" id="PS50850"/>
    </source>
</evidence>
<feature type="transmembrane region" description="Helical" evidence="7">
    <location>
        <begin position="172"/>
        <end position="194"/>
    </location>
</feature>
<feature type="transmembrane region" description="Helical" evidence="7">
    <location>
        <begin position="461"/>
        <end position="478"/>
    </location>
</feature>
<feature type="domain" description="Major facilitator superfamily (MFS) profile" evidence="8">
    <location>
        <begin position="1"/>
        <end position="485"/>
    </location>
</feature>
<feature type="compositionally biased region" description="Low complexity" evidence="6">
    <location>
        <begin position="211"/>
        <end position="221"/>
    </location>
</feature>
<dbReference type="GO" id="GO:0016020">
    <property type="term" value="C:membrane"/>
    <property type="evidence" value="ECO:0007669"/>
    <property type="project" value="UniProtKB-SubCell"/>
</dbReference>
<name>A0A9W8HTN0_9FUNG</name>
<protein>
    <recommendedName>
        <fullName evidence="8">Major facilitator superfamily (MFS) profile domain-containing protein</fullName>
    </recommendedName>
</protein>
<dbReference type="Pfam" id="PF07690">
    <property type="entry name" value="MFS_1"/>
    <property type="match status" value="1"/>
</dbReference>
<evidence type="ECO:0000256" key="7">
    <source>
        <dbReference type="SAM" id="Phobius"/>
    </source>
</evidence>
<dbReference type="Proteomes" id="UP001140094">
    <property type="component" value="Unassembled WGS sequence"/>
</dbReference>
<feature type="transmembrane region" description="Helical" evidence="7">
    <location>
        <begin position="382"/>
        <end position="408"/>
    </location>
</feature>
<proteinExistence type="predicted"/>
<keyword evidence="5 7" id="KW-0472">Membrane</keyword>
<evidence type="ECO:0000256" key="6">
    <source>
        <dbReference type="SAM" id="MobiDB-lite"/>
    </source>
</evidence>
<feature type="transmembrane region" description="Helical" evidence="7">
    <location>
        <begin position="296"/>
        <end position="318"/>
    </location>
</feature>
<comment type="caution">
    <text evidence="9">The sequence shown here is derived from an EMBL/GenBank/DDBJ whole genome shotgun (WGS) entry which is preliminary data.</text>
</comment>
<feature type="transmembrane region" description="Helical" evidence="7">
    <location>
        <begin position="130"/>
        <end position="152"/>
    </location>
</feature>
<feature type="region of interest" description="Disordered" evidence="6">
    <location>
        <begin position="211"/>
        <end position="249"/>
    </location>
</feature>
<keyword evidence="2" id="KW-0813">Transport</keyword>
<dbReference type="PANTHER" id="PTHR23504">
    <property type="entry name" value="MAJOR FACILITATOR SUPERFAMILY DOMAIN-CONTAINING PROTEIN 10"/>
    <property type="match status" value="1"/>
</dbReference>
<evidence type="ECO:0000256" key="4">
    <source>
        <dbReference type="ARBA" id="ARBA00022989"/>
    </source>
</evidence>
<evidence type="ECO:0000313" key="10">
    <source>
        <dbReference type="Proteomes" id="UP001140094"/>
    </source>
</evidence>
<dbReference type="AlphaFoldDB" id="A0A9W8HTN0"/>
<accession>A0A9W8HTN0</accession>